<sequence length="67" mass="7278">MGVLGQRWISDVTDPPHDVTGNDVTGSHVTRYESPEVHVTGYESPEVHVTGYDILSSFNEFEGQGSG</sequence>
<keyword evidence="3" id="KW-1185">Reference proteome</keyword>
<dbReference type="EMBL" id="JAFNEN010000828">
    <property type="protein sequence ID" value="KAG8177017.1"/>
    <property type="molecule type" value="Genomic_DNA"/>
</dbReference>
<name>A0AAV6TZT3_9ARAC</name>
<reference evidence="2 3" key="1">
    <citation type="journal article" date="2022" name="Nat. Ecol. Evol.">
        <title>A masculinizing supergene underlies an exaggerated male reproductive morph in a spider.</title>
        <authorList>
            <person name="Hendrickx F."/>
            <person name="De Corte Z."/>
            <person name="Sonet G."/>
            <person name="Van Belleghem S.M."/>
            <person name="Kostlbacher S."/>
            <person name="Vangestel C."/>
        </authorList>
    </citation>
    <scope>NUCLEOTIDE SEQUENCE [LARGE SCALE GENOMIC DNA]</scope>
    <source>
        <strain evidence="2">W744_W776</strain>
    </source>
</reference>
<comment type="caution">
    <text evidence="2">The sequence shown here is derived from an EMBL/GenBank/DDBJ whole genome shotgun (WGS) entry which is preliminary data.</text>
</comment>
<gene>
    <name evidence="2" type="ORF">JTE90_029679</name>
</gene>
<feature type="region of interest" description="Disordered" evidence="1">
    <location>
        <begin position="1"/>
        <end position="29"/>
    </location>
</feature>
<evidence type="ECO:0000256" key="1">
    <source>
        <dbReference type="SAM" id="MobiDB-lite"/>
    </source>
</evidence>
<proteinExistence type="predicted"/>
<dbReference type="AlphaFoldDB" id="A0AAV6TZT3"/>
<protein>
    <submittedName>
        <fullName evidence="2">Uncharacterized protein</fullName>
    </submittedName>
</protein>
<evidence type="ECO:0000313" key="3">
    <source>
        <dbReference type="Proteomes" id="UP000827092"/>
    </source>
</evidence>
<evidence type="ECO:0000313" key="2">
    <source>
        <dbReference type="EMBL" id="KAG8177017.1"/>
    </source>
</evidence>
<dbReference type="Proteomes" id="UP000827092">
    <property type="component" value="Unassembled WGS sequence"/>
</dbReference>
<organism evidence="2 3">
    <name type="scientific">Oedothorax gibbosus</name>
    <dbReference type="NCBI Taxonomy" id="931172"/>
    <lineage>
        <taxon>Eukaryota</taxon>
        <taxon>Metazoa</taxon>
        <taxon>Ecdysozoa</taxon>
        <taxon>Arthropoda</taxon>
        <taxon>Chelicerata</taxon>
        <taxon>Arachnida</taxon>
        <taxon>Araneae</taxon>
        <taxon>Araneomorphae</taxon>
        <taxon>Entelegynae</taxon>
        <taxon>Araneoidea</taxon>
        <taxon>Linyphiidae</taxon>
        <taxon>Erigoninae</taxon>
        <taxon>Oedothorax</taxon>
    </lineage>
</organism>
<accession>A0AAV6TZT3</accession>